<dbReference type="Proteomes" id="UP000198287">
    <property type="component" value="Unassembled WGS sequence"/>
</dbReference>
<dbReference type="EMBL" id="LNIX01000003">
    <property type="protein sequence ID" value="OXA57080.1"/>
    <property type="molecule type" value="Genomic_DNA"/>
</dbReference>
<dbReference type="SUPFAM" id="SSF103473">
    <property type="entry name" value="MFS general substrate transporter"/>
    <property type="match status" value="1"/>
</dbReference>
<name>A0A226EIE8_FOLCA</name>
<comment type="caution">
    <text evidence="10">The sequence shown here is derived from an EMBL/GenBank/DDBJ whole genome shotgun (WGS) entry which is preliminary data.</text>
</comment>
<sequence length="432" mass="46947">MASLVRRQQITVFCTAWISYSVVYFLRKPIGIIKPSLESEFQLSKQSLGWLDVAFLLPYATIQVVGSQVGDRFGPRLTVALCLSISGTAMFTFGIWSSYIMLLVVLCFNGLAQGPCWPAFCKAVCAWYPNEKLNSVVGFLSTSVFVGGALGTAIAVHLQSIYGWRMVFLPASLVAVALGLVNYCVMLTPQEKHLSVPGKEVVINPIKIGDDMRHRMTCWQLWKIPAVPEVTATVLCLKVVRYCMFMWLPMYLVHYLQYSVAQAGLFSTIFDVGGSMGSPLLGLILDRKFKKNTLLGMWLCVTVSSISMALFAMTARLGFLHNALFMFIAGATNGGADSLLAGSVSMKMGEANGMMSGAALTGLINGVGTMGAVLEGPVVGFVSDNYGWAAMLLMMIFLSALSSLTIFRAMVIQRRVDRLSGGSYEDKAPLLA</sequence>
<dbReference type="OMA" id="GMFYLMI"/>
<accession>A0A226EIE8</accession>
<feature type="transmembrane region" description="Helical" evidence="8">
    <location>
        <begin position="162"/>
        <end position="185"/>
    </location>
</feature>
<evidence type="ECO:0000256" key="2">
    <source>
        <dbReference type="ARBA" id="ARBA00009598"/>
    </source>
</evidence>
<dbReference type="PANTHER" id="PTHR43184">
    <property type="entry name" value="MAJOR FACILITATOR SUPERFAMILY TRANSPORTER 16, ISOFORM B"/>
    <property type="match status" value="1"/>
</dbReference>
<feature type="transmembrane region" description="Helical" evidence="8">
    <location>
        <begin position="133"/>
        <end position="156"/>
    </location>
</feature>
<dbReference type="AlphaFoldDB" id="A0A226EIE8"/>
<dbReference type="InterPro" id="IPR036259">
    <property type="entry name" value="MFS_trans_sf"/>
</dbReference>
<dbReference type="GO" id="GO:0016020">
    <property type="term" value="C:membrane"/>
    <property type="evidence" value="ECO:0007669"/>
    <property type="project" value="UniProtKB-SubCell"/>
</dbReference>
<evidence type="ECO:0000259" key="9">
    <source>
        <dbReference type="PROSITE" id="PS50850"/>
    </source>
</evidence>
<evidence type="ECO:0000313" key="11">
    <source>
        <dbReference type="Proteomes" id="UP000198287"/>
    </source>
</evidence>
<gene>
    <name evidence="10" type="ORF">Fcan01_08124</name>
</gene>
<evidence type="ECO:0000256" key="7">
    <source>
        <dbReference type="ARBA" id="ARBA00023136"/>
    </source>
</evidence>
<evidence type="ECO:0000256" key="6">
    <source>
        <dbReference type="ARBA" id="ARBA00022989"/>
    </source>
</evidence>
<evidence type="ECO:0000256" key="8">
    <source>
        <dbReference type="SAM" id="Phobius"/>
    </source>
</evidence>
<feature type="transmembrane region" description="Helical" evidence="8">
    <location>
        <begin position="263"/>
        <end position="285"/>
    </location>
</feature>
<feature type="transmembrane region" description="Helical" evidence="8">
    <location>
        <begin position="354"/>
        <end position="374"/>
    </location>
</feature>
<dbReference type="PIRSF" id="PIRSF002808">
    <property type="entry name" value="Hexose_phosphate_transp"/>
    <property type="match status" value="1"/>
</dbReference>
<reference evidence="10 11" key="1">
    <citation type="submission" date="2015-12" db="EMBL/GenBank/DDBJ databases">
        <title>The genome of Folsomia candida.</title>
        <authorList>
            <person name="Faddeeva A."/>
            <person name="Derks M.F."/>
            <person name="Anvar Y."/>
            <person name="Smit S."/>
            <person name="Van Straalen N."/>
            <person name="Roelofs D."/>
        </authorList>
    </citation>
    <scope>NUCLEOTIDE SEQUENCE [LARGE SCALE GENOMIC DNA]</scope>
    <source>
        <strain evidence="10 11">VU population</strain>
        <tissue evidence="10">Whole body</tissue>
    </source>
</reference>
<organism evidence="10 11">
    <name type="scientific">Folsomia candida</name>
    <name type="common">Springtail</name>
    <dbReference type="NCBI Taxonomy" id="158441"/>
    <lineage>
        <taxon>Eukaryota</taxon>
        <taxon>Metazoa</taxon>
        <taxon>Ecdysozoa</taxon>
        <taxon>Arthropoda</taxon>
        <taxon>Hexapoda</taxon>
        <taxon>Collembola</taxon>
        <taxon>Entomobryomorpha</taxon>
        <taxon>Isotomoidea</taxon>
        <taxon>Isotomidae</taxon>
        <taxon>Proisotominae</taxon>
        <taxon>Folsomia</taxon>
    </lineage>
</organism>
<feature type="domain" description="Major facilitator superfamily (MFS) profile" evidence="9">
    <location>
        <begin position="1"/>
        <end position="417"/>
    </location>
</feature>
<dbReference type="Gene3D" id="1.20.1250.20">
    <property type="entry name" value="MFS general substrate transporter like domains"/>
    <property type="match status" value="2"/>
</dbReference>
<feature type="transmembrane region" description="Helical" evidence="8">
    <location>
        <begin position="297"/>
        <end position="317"/>
    </location>
</feature>
<dbReference type="Pfam" id="PF07690">
    <property type="entry name" value="MFS_1"/>
    <property type="match status" value="1"/>
</dbReference>
<feature type="transmembrane region" description="Helical" evidence="8">
    <location>
        <begin position="77"/>
        <end position="96"/>
    </location>
</feature>
<evidence type="ECO:0000256" key="3">
    <source>
        <dbReference type="ARBA" id="ARBA00022448"/>
    </source>
</evidence>
<evidence type="ECO:0000256" key="4">
    <source>
        <dbReference type="ARBA" id="ARBA00022597"/>
    </source>
</evidence>
<keyword evidence="5 8" id="KW-0812">Transmembrane</keyword>
<dbReference type="InterPro" id="IPR020846">
    <property type="entry name" value="MFS_dom"/>
</dbReference>
<dbReference type="PROSITE" id="PS50850">
    <property type="entry name" value="MFS"/>
    <property type="match status" value="1"/>
</dbReference>
<dbReference type="InterPro" id="IPR011701">
    <property type="entry name" value="MFS"/>
</dbReference>
<keyword evidence="3" id="KW-0813">Transport</keyword>
<keyword evidence="4" id="KW-0762">Sugar transport</keyword>
<feature type="transmembrane region" description="Helical" evidence="8">
    <location>
        <begin position="386"/>
        <end position="411"/>
    </location>
</feature>
<keyword evidence="11" id="KW-1185">Reference proteome</keyword>
<comment type="similarity">
    <text evidence="2">Belongs to the major facilitator superfamily. Organophosphate:Pi antiporter (OPA) (TC 2.A.1.4) family.</text>
</comment>
<dbReference type="InterPro" id="IPR000849">
    <property type="entry name" value="Sugar_P_transporter"/>
</dbReference>
<proteinExistence type="inferred from homology"/>
<feature type="transmembrane region" description="Helical" evidence="8">
    <location>
        <begin position="102"/>
        <end position="121"/>
    </location>
</feature>
<dbReference type="GO" id="GO:0022857">
    <property type="term" value="F:transmembrane transporter activity"/>
    <property type="evidence" value="ECO:0007669"/>
    <property type="project" value="InterPro"/>
</dbReference>
<dbReference type="OrthoDB" id="3639251at2759"/>
<comment type="subcellular location">
    <subcellularLocation>
        <location evidence="1">Membrane</location>
        <topology evidence="1">Multi-pass membrane protein</topology>
    </subcellularLocation>
</comment>
<keyword evidence="6 8" id="KW-1133">Transmembrane helix</keyword>
<evidence type="ECO:0000256" key="5">
    <source>
        <dbReference type="ARBA" id="ARBA00022692"/>
    </source>
</evidence>
<keyword evidence="7 8" id="KW-0472">Membrane</keyword>
<dbReference type="PANTHER" id="PTHR43184:SF30">
    <property type="entry name" value="MFS DOMAIN-CONTAINING PROTEIN"/>
    <property type="match status" value="1"/>
</dbReference>
<dbReference type="STRING" id="158441.A0A226EIE8"/>
<protein>
    <submittedName>
        <fullName evidence="10">Putative glycerol-3-phosphate transporter 3</fullName>
    </submittedName>
</protein>
<evidence type="ECO:0000256" key="1">
    <source>
        <dbReference type="ARBA" id="ARBA00004141"/>
    </source>
</evidence>
<evidence type="ECO:0000313" key="10">
    <source>
        <dbReference type="EMBL" id="OXA57080.1"/>
    </source>
</evidence>
<feature type="transmembrane region" description="Helical" evidence="8">
    <location>
        <begin position="323"/>
        <end position="342"/>
    </location>
</feature>